<dbReference type="SUPFAM" id="SSF52200">
    <property type="entry name" value="Toll/Interleukin receptor TIR domain"/>
    <property type="match status" value="1"/>
</dbReference>
<protein>
    <recommendedName>
        <fullName evidence="2">DUF4062 domain-containing protein</fullName>
    </recommendedName>
</protein>
<dbReference type="Gene3D" id="3.40.50.10140">
    <property type="entry name" value="Toll/interleukin-1 receptor homology (TIR) domain"/>
    <property type="match status" value="1"/>
</dbReference>
<dbReference type="Pfam" id="PF13271">
    <property type="entry name" value="DUF4062"/>
    <property type="match status" value="1"/>
</dbReference>
<proteinExistence type="predicted"/>
<sequence length="535" mass="61019">MGSLLPGYEHDIFVSYRHHDNKYDGWVTEFVERLQQELNATLKDRLTIYFDKNPESGLSDNHVVDQSIGNKIKSLIFIPVISQTYCDTSSFAWKQEFKVFKDFADNDRFKRTIRLSNGNFTSRILPVKIHDIDVTDLRLLETELAGTLRSIDFIYRDAGVNRPLRPVDDDIQAGTAQARILYRNQINKLAYAIKEIVQGIKDIDRHLPQAVNPSTLSSPEPSKGAFSSSHPSASKVKVLDQSGPSVYLAWTSSDLKEEREEMAITLKKAGFNVLPSTDCPADDESFKEKVREDMARCSCSLHMLGGEFGRRFEFESEVSFPQFQFLEARKMIESGETDFNCFIWMLPEASAGIKPDQRNFINFIRNNITQNMMFSNSMGPMQLVDDMRVVMKKEEEELFDSKDTEIFFIYNQQDEAEAKIITDHLSTEYPVEIMNILPDGEDKYREISTQQIPKSKLAVVYFKYAADWALPFTKQVWKTVGGASSPTPLFLVGEDDPSSNRARNFKAPKVVSSIVPKEEVPAEVKKVYITVKDMS</sequence>
<dbReference type="EMBL" id="QGGB01000012">
    <property type="protein sequence ID" value="PWN05104.1"/>
    <property type="molecule type" value="Genomic_DNA"/>
</dbReference>
<dbReference type="OrthoDB" id="9779074at2"/>
<name>A0A316TSA0_9BACT</name>
<gene>
    <name evidence="3" type="ORF">DDZ15_16245</name>
</gene>
<dbReference type="AlphaFoldDB" id="A0A316TSA0"/>
<accession>A0A316TSA0</accession>
<dbReference type="RefSeq" id="WP_109648180.1">
    <property type="nucleotide sequence ID" value="NZ_QGGB01000012.1"/>
</dbReference>
<comment type="caution">
    <text evidence="3">The sequence shown here is derived from an EMBL/GenBank/DDBJ whole genome shotgun (WGS) entry which is preliminary data.</text>
</comment>
<keyword evidence="4" id="KW-1185">Reference proteome</keyword>
<reference evidence="3 4" key="1">
    <citation type="submission" date="2018-05" db="EMBL/GenBank/DDBJ databases">
        <title>Rhodohalobacter halophilus gen. nov., sp. nov., a moderately halophilic member of the family Balneolaceae.</title>
        <authorList>
            <person name="Liu Z.-W."/>
        </authorList>
    </citation>
    <scope>NUCLEOTIDE SEQUENCE [LARGE SCALE GENOMIC DNA]</scope>
    <source>
        <strain evidence="3 4">8A47</strain>
    </source>
</reference>
<feature type="domain" description="DUF4062" evidence="2">
    <location>
        <begin position="246"/>
        <end position="327"/>
    </location>
</feature>
<evidence type="ECO:0000259" key="2">
    <source>
        <dbReference type="Pfam" id="PF13271"/>
    </source>
</evidence>
<dbReference type="InterPro" id="IPR035897">
    <property type="entry name" value="Toll_tir_struct_dom_sf"/>
</dbReference>
<dbReference type="InterPro" id="IPR025139">
    <property type="entry name" value="DUF4062"/>
</dbReference>
<dbReference type="Proteomes" id="UP000245533">
    <property type="component" value="Unassembled WGS sequence"/>
</dbReference>
<feature type="region of interest" description="Disordered" evidence="1">
    <location>
        <begin position="211"/>
        <end position="231"/>
    </location>
</feature>
<evidence type="ECO:0000313" key="3">
    <source>
        <dbReference type="EMBL" id="PWN05104.1"/>
    </source>
</evidence>
<evidence type="ECO:0000256" key="1">
    <source>
        <dbReference type="SAM" id="MobiDB-lite"/>
    </source>
</evidence>
<evidence type="ECO:0000313" key="4">
    <source>
        <dbReference type="Proteomes" id="UP000245533"/>
    </source>
</evidence>
<organism evidence="3 4">
    <name type="scientific">Rhodohalobacter mucosus</name>
    <dbReference type="NCBI Taxonomy" id="2079485"/>
    <lineage>
        <taxon>Bacteria</taxon>
        <taxon>Pseudomonadati</taxon>
        <taxon>Balneolota</taxon>
        <taxon>Balneolia</taxon>
        <taxon>Balneolales</taxon>
        <taxon>Balneolaceae</taxon>
        <taxon>Rhodohalobacter</taxon>
    </lineage>
</organism>